<evidence type="ECO:0000313" key="3">
    <source>
        <dbReference type="Proteomes" id="UP000824890"/>
    </source>
</evidence>
<feature type="region of interest" description="Disordered" evidence="1">
    <location>
        <begin position="1"/>
        <end position="22"/>
    </location>
</feature>
<feature type="compositionally biased region" description="Basic and acidic residues" evidence="1">
    <location>
        <begin position="301"/>
        <end position="314"/>
    </location>
</feature>
<feature type="region of interest" description="Disordered" evidence="1">
    <location>
        <begin position="141"/>
        <end position="166"/>
    </location>
</feature>
<feature type="non-terminal residue" evidence="2">
    <location>
        <position position="1"/>
    </location>
</feature>
<feature type="compositionally biased region" description="Gly residues" evidence="1">
    <location>
        <begin position="286"/>
        <end position="299"/>
    </location>
</feature>
<dbReference type="EMBL" id="JAGKQM010000003">
    <property type="protein sequence ID" value="KAH0931939.1"/>
    <property type="molecule type" value="Genomic_DNA"/>
</dbReference>
<gene>
    <name evidence="2" type="ORF">HID58_009056</name>
</gene>
<reference evidence="2 3" key="1">
    <citation type="submission" date="2021-05" db="EMBL/GenBank/DDBJ databases">
        <title>Genome Assembly of Synthetic Allotetraploid Brassica napus Reveals Homoeologous Exchanges between Subgenomes.</title>
        <authorList>
            <person name="Davis J.T."/>
        </authorList>
    </citation>
    <scope>NUCLEOTIDE SEQUENCE [LARGE SCALE GENOMIC DNA]</scope>
    <source>
        <strain evidence="3">cv. Da-Ae</strain>
        <tissue evidence="2">Seedling</tissue>
    </source>
</reference>
<protein>
    <submittedName>
        <fullName evidence="2">Uncharacterized protein</fullName>
    </submittedName>
</protein>
<sequence>VYLTLNPSPPKPNRFTSQNSAQTGTSFPLNEILIQSLSFGSGTTHDICFRYAASNSSLNLPNSSLASSGAISSLGFSGNDVTTFPHASFSNFSAYCFTFPSCLTTQSSPRRTFKPGDERTLTTTGKTAPRLCTAELCRRSYKESGGSPTRYVPTPETSTAPPDEHHGDGLVVVREEGEVVHDVARERVNAAADDRRSGGFLLNRRFEVRHHEPRRVAEFRQRVDHLSSDGGGRVEEEDGLDLDEEAREGLVHVEEPEHFLRREFLDLGRVLREGEESQRSFLSDVGEGGLDYVEGGGEDVIGEKPLSEKEGPNG</sequence>
<dbReference type="Proteomes" id="UP000824890">
    <property type="component" value="Unassembled WGS sequence"/>
</dbReference>
<proteinExistence type="predicted"/>
<name>A0ABQ8DRE6_BRANA</name>
<evidence type="ECO:0000256" key="1">
    <source>
        <dbReference type="SAM" id="MobiDB-lite"/>
    </source>
</evidence>
<accession>A0ABQ8DRE6</accession>
<feature type="region of interest" description="Disordered" evidence="1">
    <location>
        <begin position="278"/>
        <end position="314"/>
    </location>
</feature>
<keyword evidence="3" id="KW-1185">Reference proteome</keyword>
<organism evidence="2 3">
    <name type="scientific">Brassica napus</name>
    <name type="common">Rape</name>
    <dbReference type="NCBI Taxonomy" id="3708"/>
    <lineage>
        <taxon>Eukaryota</taxon>
        <taxon>Viridiplantae</taxon>
        <taxon>Streptophyta</taxon>
        <taxon>Embryophyta</taxon>
        <taxon>Tracheophyta</taxon>
        <taxon>Spermatophyta</taxon>
        <taxon>Magnoliopsida</taxon>
        <taxon>eudicotyledons</taxon>
        <taxon>Gunneridae</taxon>
        <taxon>Pentapetalae</taxon>
        <taxon>rosids</taxon>
        <taxon>malvids</taxon>
        <taxon>Brassicales</taxon>
        <taxon>Brassicaceae</taxon>
        <taxon>Brassiceae</taxon>
        <taxon>Brassica</taxon>
    </lineage>
</organism>
<evidence type="ECO:0000313" key="2">
    <source>
        <dbReference type="EMBL" id="KAH0931939.1"/>
    </source>
</evidence>
<comment type="caution">
    <text evidence="2">The sequence shown here is derived from an EMBL/GenBank/DDBJ whole genome shotgun (WGS) entry which is preliminary data.</text>
</comment>